<organism evidence="3 4">
    <name type="scientific">Liparis tanakae</name>
    <name type="common">Tanaka's snailfish</name>
    <dbReference type="NCBI Taxonomy" id="230148"/>
    <lineage>
        <taxon>Eukaryota</taxon>
        <taxon>Metazoa</taxon>
        <taxon>Chordata</taxon>
        <taxon>Craniata</taxon>
        <taxon>Vertebrata</taxon>
        <taxon>Euteleostomi</taxon>
        <taxon>Actinopterygii</taxon>
        <taxon>Neopterygii</taxon>
        <taxon>Teleostei</taxon>
        <taxon>Neoteleostei</taxon>
        <taxon>Acanthomorphata</taxon>
        <taxon>Eupercaria</taxon>
        <taxon>Perciformes</taxon>
        <taxon>Cottioidei</taxon>
        <taxon>Cottales</taxon>
        <taxon>Liparidae</taxon>
        <taxon>Liparis</taxon>
    </lineage>
</organism>
<sequence length="113" mass="12852">MGVVQQHLLELPEGLGEVLQLVVEVDVLLYQRMDRILQFEAPTLQDHQRQEEQRRPSSPHGVHRVASPDAGPSLSVYAVLAVLARFFFTTTGFWLFRMALARRRAAWGDKGLK</sequence>
<evidence type="ECO:0000256" key="2">
    <source>
        <dbReference type="SAM" id="Phobius"/>
    </source>
</evidence>
<dbReference type="Proteomes" id="UP000314294">
    <property type="component" value="Unassembled WGS sequence"/>
</dbReference>
<name>A0A4Z2GPB5_9TELE</name>
<accession>A0A4Z2GPB5</accession>
<comment type="caution">
    <text evidence="3">The sequence shown here is derived from an EMBL/GenBank/DDBJ whole genome shotgun (WGS) entry which is preliminary data.</text>
</comment>
<gene>
    <name evidence="3" type="ORF">EYF80_034240</name>
</gene>
<keyword evidence="2" id="KW-0812">Transmembrane</keyword>
<reference evidence="3 4" key="1">
    <citation type="submission" date="2019-03" db="EMBL/GenBank/DDBJ databases">
        <title>First draft genome of Liparis tanakae, snailfish: a comprehensive survey of snailfish specific genes.</title>
        <authorList>
            <person name="Kim W."/>
            <person name="Song I."/>
            <person name="Jeong J.-H."/>
            <person name="Kim D."/>
            <person name="Kim S."/>
            <person name="Ryu S."/>
            <person name="Song J.Y."/>
            <person name="Lee S.K."/>
        </authorList>
    </citation>
    <scope>NUCLEOTIDE SEQUENCE [LARGE SCALE GENOMIC DNA]</scope>
    <source>
        <tissue evidence="3">Muscle</tissue>
    </source>
</reference>
<proteinExistence type="predicted"/>
<keyword evidence="2" id="KW-0472">Membrane</keyword>
<feature type="transmembrane region" description="Helical" evidence="2">
    <location>
        <begin position="74"/>
        <end position="96"/>
    </location>
</feature>
<evidence type="ECO:0000313" key="3">
    <source>
        <dbReference type="EMBL" id="TNN55498.1"/>
    </source>
</evidence>
<dbReference type="EMBL" id="SRLO01000453">
    <property type="protein sequence ID" value="TNN55498.1"/>
    <property type="molecule type" value="Genomic_DNA"/>
</dbReference>
<protein>
    <submittedName>
        <fullName evidence="3">Uncharacterized protein</fullName>
    </submittedName>
</protein>
<evidence type="ECO:0000256" key="1">
    <source>
        <dbReference type="SAM" id="MobiDB-lite"/>
    </source>
</evidence>
<dbReference type="AlphaFoldDB" id="A0A4Z2GPB5"/>
<evidence type="ECO:0000313" key="4">
    <source>
        <dbReference type="Proteomes" id="UP000314294"/>
    </source>
</evidence>
<keyword evidence="2" id="KW-1133">Transmembrane helix</keyword>
<feature type="compositionally biased region" description="Basic and acidic residues" evidence="1">
    <location>
        <begin position="46"/>
        <end position="55"/>
    </location>
</feature>
<keyword evidence="4" id="KW-1185">Reference proteome</keyword>
<feature type="region of interest" description="Disordered" evidence="1">
    <location>
        <begin position="43"/>
        <end position="70"/>
    </location>
</feature>